<dbReference type="InterPro" id="IPR010035">
    <property type="entry name" value="Thi_S"/>
</dbReference>
<evidence type="ECO:0000313" key="2">
    <source>
        <dbReference type="EMBL" id="WWY04223.1"/>
    </source>
</evidence>
<dbReference type="EMBL" id="JAPQFL010000002">
    <property type="protein sequence ID" value="MDD9327388.1"/>
    <property type="molecule type" value="Genomic_DNA"/>
</dbReference>
<dbReference type="PANTHER" id="PTHR34472:SF1">
    <property type="entry name" value="SULFUR CARRIER PROTEIN THIS"/>
    <property type="match status" value="1"/>
</dbReference>
<sequence length="64" mass="6725">MSITLNGQTTTFCGGTLADLIAQTEPQQPFAVALNTAFVPKTAYTETRLQNGDAVEIVRPVVGG</sequence>
<dbReference type="Proteomes" id="UP001149607">
    <property type="component" value="Chromosome"/>
</dbReference>
<keyword evidence="3" id="KW-1185">Reference proteome</keyword>
<dbReference type="InterPro" id="IPR012675">
    <property type="entry name" value="Beta-grasp_dom_sf"/>
</dbReference>
<dbReference type="EMBL" id="CP146598">
    <property type="protein sequence ID" value="WWY04223.1"/>
    <property type="molecule type" value="Genomic_DNA"/>
</dbReference>
<name>A0A9X4IDQ8_9NEIS</name>
<dbReference type="Pfam" id="PF02597">
    <property type="entry name" value="ThiS"/>
    <property type="match status" value="1"/>
</dbReference>
<dbReference type="NCBIfam" id="TIGR01683">
    <property type="entry name" value="thiS"/>
    <property type="match status" value="1"/>
</dbReference>
<dbReference type="CDD" id="cd00565">
    <property type="entry name" value="Ubl_ThiS"/>
    <property type="match status" value="1"/>
</dbReference>
<evidence type="ECO:0000313" key="1">
    <source>
        <dbReference type="EMBL" id="MDD9327388.1"/>
    </source>
</evidence>
<dbReference type="RefSeq" id="WP_274571012.1">
    <property type="nucleotide sequence ID" value="NZ_CP145606.1"/>
</dbReference>
<dbReference type="SUPFAM" id="SSF54285">
    <property type="entry name" value="MoaD/ThiS"/>
    <property type="match status" value="1"/>
</dbReference>
<proteinExistence type="predicted"/>
<dbReference type="AlphaFoldDB" id="A0A9X4IDQ8"/>
<dbReference type="Gene3D" id="3.10.20.30">
    <property type="match status" value="1"/>
</dbReference>
<reference evidence="2" key="2">
    <citation type="submission" date="2024-02" db="EMBL/GenBank/DDBJ databases">
        <title>Neisseria leonii sp. nov.</title>
        <authorList>
            <person name="Boutroux M."/>
            <person name="Favre-Rochex S."/>
            <person name="Gorgette O."/>
            <person name="Touak G."/>
            <person name="Muhle E."/>
            <person name="Chesneau O."/>
            <person name="Clermont D."/>
            <person name="Rahi P."/>
        </authorList>
    </citation>
    <scope>NUCLEOTIDE SEQUENCE</scope>
    <source>
        <strain evidence="2">51.81</strain>
    </source>
</reference>
<dbReference type="InterPro" id="IPR016155">
    <property type="entry name" value="Mopterin_synth/thiamin_S_b"/>
</dbReference>
<evidence type="ECO:0000313" key="3">
    <source>
        <dbReference type="Proteomes" id="UP001149607"/>
    </source>
</evidence>
<accession>A0A9X4IDQ8</accession>
<dbReference type="InterPro" id="IPR003749">
    <property type="entry name" value="ThiS/MoaD-like"/>
</dbReference>
<protein>
    <submittedName>
        <fullName evidence="1">Sulfur carrier protein ThiS</fullName>
    </submittedName>
</protein>
<dbReference type="PANTHER" id="PTHR34472">
    <property type="entry name" value="SULFUR CARRIER PROTEIN THIS"/>
    <property type="match status" value="1"/>
</dbReference>
<reference evidence="1" key="1">
    <citation type="submission" date="2022-10" db="EMBL/GenBank/DDBJ databases">
        <authorList>
            <person name="Boutroux M."/>
        </authorList>
    </citation>
    <scope>NUCLEOTIDE SEQUENCE</scope>
    <source>
        <strain evidence="1">51.81</strain>
    </source>
</reference>
<organism evidence="1">
    <name type="scientific">Neisseria leonii</name>
    <dbReference type="NCBI Taxonomy" id="2995413"/>
    <lineage>
        <taxon>Bacteria</taxon>
        <taxon>Pseudomonadati</taxon>
        <taxon>Pseudomonadota</taxon>
        <taxon>Betaproteobacteria</taxon>
        <taxon>Neisseriales</taxon>
        <taxon>Neisseriaceae</taxon>
        <taxon>Neisseria</taxon>
    </lineage>
</organism>
<gene>
    <name evidence="1" type="primary">thiS</name>
    <name evidence="1" type="ORF">ORY91_000783</name>
    <name evidence="2" type="ORF">V9W64_07530</name>
</gene>